<gene>
    <name evidence="3" type="primary">Slbp</name>
</gene>
<proteinExistence type="predicted"/>
<keyword evidence="2" id="KW-1185">Reference proteome</keyword>
<sequence length="246" mass="25038">MGGPIVDTPAQTDQQKGRLPRPSQASSARAAESPANISPPAKARPINARTAAAPASPRGTDCSPAFPQRSWRRRLAFPRGSLLQRGLATPRCLRASAQALAYREACSPERASPAGAGLWSRPAPRAGESGAGPSALKGGWGRGVGSAVPSRTGVAGSRSPPPVSSGPPWPAGRAAHLGTPARRPPRDGALGGSAEPTGGAGIRRMRRRTSAAPTAGLRGEGPGVRVLLSESAVRRPRAQGVLLLPA</sequence>
<dbReference type="AlphaFoldDB" id="A0AAX6T2F0"/>
<evidence type="ECO:0000313" key="2">
    <source>
        <dbReference type="Proteomes" id="UP000694906"/>
    </source>
</evidence>
<dbReference type="CTD" id="7884"/>
<protein>
    <submittedName>
        <fullName evidence="3">Histone RNA hairpin-binding protein isoform X1</fullName>
    </submittedName>
</protein>
<reference evidence="3" key="1">
    <citation type="submission" date="2025-08" db="UniProtKB">
        <authorList>
            <consortium name="RefSeq"/>
        </authorList>
    </citation>
    <scope>IDENTIFICATION</scope>
</reference>
<feature type="compositionally biased region" description="Pro residues" evidence="1">
    <location>
        <begin position="159"/>
        <end position="170"/>
    </location>
</feature>
<accession>A0AAX6T2F0</accession>
<feature type="region of interest" description="Disordered" evidence="1">
    <location>
        <begin position="108"/>
        <end position="223"/>
    </location>
</feature>
<dbReference type="Proteomes" id="UP000694906">
    <property type="component" value="Unplaced"/>
</dbReference>
<feature type="region of interest" description="Disordered" evidence="1">
    <location>
        <begin position="1"/>
        <end position="71"/>
    </location>
</feature>
<dbReference type="RefSeq" id="XP_021116087.1">
    <property type="nucleotide sequence ID" value="XM_021260428.1"/>
</dbReference>
<evidence type="ECO:0000313" key="3">
    <source>
        <dbReference type="RefSeq" id="XP_021116087.1"/>
    </source>
</evidence>
<dbReference type="GeneID" id="101721347"/>
<name>A0AAX6T2F0_HETGA</name>
<evidence type="ECO:0000256" key="1">
    <source>
        <dbReference type="SAM" id="MobiDB-lite"/>
    </source>
</evidence>
<feature type="compositionally biased region" description="Low complexity" evidence="1">
    <location>
        <begin position="20"/>
        <end position="35"/>
    </location>
</feature>
<organism evidence="2 3">
    <name type="scientific">Heterocephalus glaber</name>
    <name type="common">Naked mole rat</name>
    <dbReference type="NCBI Taxonomy" id="10181"/>
    <lineage>
        <taxon>Eukaryota</taxon>
        <taxon>Metazoa</taxon>
        <taxon>Chordata</taxon>
        <taxon>Craniata</taxon>
        <taxon>Vertebrata</taxon>
        <taxon>Euteleostomi</taxon>
        <taxon>Mammalia</taxon>
        <taxon>Eutheria</taxon>
        <taxon>Euarchontoglires</taxon>
        <taxon>Glires</taxon>
        <taxon>Rodentia</taxon>
        <taxon>Hystricomorpha</taxon>
        <taxon>Bathyergidae</taxon>
        <taxon>Heterocephalus</taxon>
    </lineage>
</organism>